<protein>
    <submittedName>
        <fullName evidence="3">Acyl-CoA N-acyltransferase</fullName>
    </submittedName>
</protein>
<evidence type="ECO:0000313" key="4">
    <source>
        <dbReference type="Proteomes" id="UP000799118"/>
    </source>
</evidence>
<dbReference type="PANTHER" id="PTHR13947">
    <property type="entry name" value="GNAT FAMILY N-ACETYLTRANSFERASE"/>
    <property type="match status" value="1"/>
</dbReference>
<keyword evidence="4" id="KW-1185">Reference proteome</keyword>
<proteinExistence type="predicted"/>
<dbReference type="Proteomes" id="UP000799118">
    <property type="component" value="Unassembled WGS sequence"/>
</dbReference>
<evidence type="ECO:0000259" key="2">
    <source>
        <dbReference type="PROSITE" id="PS51186"/>
    </source>
</evidence>
<dbReference type="Pfam" id="PF13508">
    <property type="entry name" value="Acetyltransf_7"/>
    <property type="match status" value="1"/>
</dbReference>
<dbReference type="SUPFAM" id="SSF55729">
    <property type="entry name" value="Acyl-CoA N-acyltransferases (Nat)"/>
    <property type="match status" value="1"/>
</dbReference>
<reference evidence="3" key="1">
    <citation type="journal article" date="2019" name="Environ. Microbiol.">
        <title>Fungal ecological strategies reflected in gene transcription - a case study of two litter decomposers.</title>
        <authorList>
            <person name="Barbi F."/>
            <person name="Kohler A."/>
            <person name="Barry K."/>
            <person name="Baskaran P."/>
            <person name="Daum C."/>
            <person name="Fauchery L."/>
            <person name="Ihrmark K."/>
            <person name="Kuo A."/>
            <person name="LaButti K."/>
            <person name="Lipzen A."/>
            <person name="Morin E."/>
            <person name="Grigoriev I.V."/>
            <person name="Henrissat B."/>
            <person name="Lindahl B."/>
            <person name="Martin F."/>
        </authorList>
    </citation>
    <scope>NUCLEOTIDE SEQUENCE</scope>
    <source>
        <strain evidence="3">JB14</strain>
    </source>
</reference>
<dbReference type="InterPro" id="IPR016181">
    <property type="entry name" value="Acyl_CoA_acyltransferase"/>
</dbReference>
<dbReference type="PANTHER" id="PTHR13947:SF37">
    <property type="entry name" value="LD18367P"/>
    <property type="match status" value="1"/>
</dbReference>
<sequence>MEEDIIKGKQFIVIAQEDSTDSDGLPVVLGCVVLFLAQTPNAAHRGEVGKMIVGKEHRKRGIGKLLIDCMEEEARKDNRTVLVLDTQTGSGADIFYERMGYNKIGVLPDSALSPDRKQYTSCTLFYKKLC</sequence>
<dbReference type="PROSITE" id="PS51186">
    <property type="entry name" value="GNAT"/>
    <property type="match status" value="1"/>
</dbReference>
<dbReference type="AlphaFoldDB" id="A0A6A4HB53"/>
<dbReference type="EMBL" id="ML769552">
    <property type="protein sequence ID" value="KAE9394345.1"/>
    <property type="molecule type" value="Genomic_DNA"/>
</dbReference>
<organism evidence="3 4">
    <name type="scientific">Gymnopus androsaceus JB14</name>
    <dbReference type="NCBI Taxonomy" id="1447944"/>
    <lineage>
        <taxon>Eukaryota</taxon>
        <taxon>Fungi</taxon>
        <taxon>Dikarya</taxon>
        <taxon>Basidiomycota</taxon>
        <taxon>Agaricomycotina</taxon>
        <taxon>Agaricomycetes</taxon>
        <taxon>Agaricomycetidae</taxon>
        <taxon>Agaricales</taxon>
        <taxon>Marasmiineae</taxon>
        <taxon>Omphalotaceae</taxon>
        <taxon>Gymnopus</taxon>
    </lineage>
</organism>
<evidence type="ECO:0000313" key="3">
    <source>
        <dbReference type="EMBL" id="KAE9394345.1"/>
    </source>
</evidence>
<dbReference type="CDD" id="cd04301">
    <property type="entry name" value="NAT_SF"/>
    <property type="match status" value="1"/>
</dbReference>
<name>A0A6A4HB53_9AGAR</name>
<dbReference type="OrthoDB" id="41532at2759"/>
<gene>
    <name evidence="3" type="ORF">BT96DRAFT_923604</name>
</gene>
<dbReference type="InterPro" id="IPR050769">
    <property type="entry name" value="NAT_camello-type"/>
</dbReference>
<keyword evidence="1" id="KW-0808">Transferase</keyword>
<feature type="non-terminal residue" evidence="3">
    <location>
        <position position="130"/>
    </location>
</feature>
<dbReference type="Gene3D" id="3.40.630.30">
    <property type="match status" value="1"/>
</dbReference>
<dbReference type="GO" id="GO:0008080">
    <property type="term" value="F:N-acetyltransferase activity"/>
    <property type="evidence" value="ECO:0007669"/>
    <property type="project" value="InterPro"/>
</dbReference>
<dbReference type="InterPro" id="IPR000182">
    <property type="entry name" value="GNAT_dom"/>
</dbReference>
<evidence type="ECO:0000256" key="1">
    <source>
        <dbReference type="ARBA" id="ARBA00022679"/>
    </source>
</evidence>
<accession>A0A6A4HB53</accession>
<feature type="domain" description="N-acetyltransferase" evidence="2">
    <location>
        <begin position="1"/>
        <end position="130"/>
    </location>
</feature>